<name>A0A830ESI5_9EURY</name>
<evidence type="ECO:0000313" key="2">
    <source>
        <dbReference type="Proteomes" id="UP000614221"/>
    </source>
</evidence>
<evidence type="ECO:0000313" key="1">
    <source>
        <dbReference type="EMBL" id="GGK85436.1"/>
    </source>
</evidence>
<dbReference type="Pfam" id="PF12840">
    <property type="entry name" value="HTH_20"/>
    <property type="match status" value="1"/>
</dbReference>
<dbReference type="SUPFAM" id="SSF46785">
    <property type="entry name" value="Winged helix' DNA-binding domain"/>
    <property type="match status" value="1"/>
</dbReference>
<sequence length="151" mass="16835">MTDAAVQSLVGVRQCLYSKLTALRLLDACTTWMTSNTETSDVDLATVVGLLDDEHIRSILTATSETPLSATELGEKCGVSTSSIYRRLDRLTDAGLMSEQTRPRSDGHHDTVYVSRLDRFELTIRNGELDWGITRCSDDVSDQLTRMWGKF</sequence>
<proteinExistence type="predicted"/>
<dbReference type="EMBL" id="BMPD01000022">
    <property type="protein sequence ID" value="GGK85436.1"/>
    <property type="molecule type" value="Genomic_DNA"/>
</dbReference>
<protein>
    <recommendedName>
        <fullName evidence="3">Transcriptional regulator</fullName>
    </recommendedName>
</protein>
<reference evidence="1" key="1">
    <citation type="journal article" date="2014" name="Int. J. Syst. Evol. Microbiol.">
        <title>Complete genome sequence of Corynebacterium casei LMG S-19264T (=DSM 44701T), isolated from a smear-ripened cheese.</title>
        <authorList>
            <consortium name="US DOE Joint Genome Institute (JGI-PGF)"/>
            <person name="Walter F."/>
            <person name="Albersmeier A."/>
            <person name="Kalinowski J."/>
            <person name="Ruckert C."/>
        </authorList>
    </citation>
    <scope>NUCLEOTIDE SEQUENCE</scope>
    <source>
        <strain evidence="1">JCM 19018</strain>
    </source>
</reference>
<organism evidence="1 2">
    <name type="scientific">Haloarcula sebkhae</name>
    <dbReference type="NCBI Taxonomy" id="932660"/>
    <lineage>
        <taxon>Archaea</taxon>
        <taxon>Methanobacteriati</taxon>
        <taxon>Methanobacteriota</taxon>
        <taxon>Stenosarchaea group</taxon>
        <taxon>Halobacteria</taxon>
        <taxon>Halobacteriales</taxon>
        <taxon>Haloarculaceae</taxon>
        <taxon>Haloarcula</taxon>
    </lineage>
</organism>
<dbReference type="InterPro" id="IPR036388">
    <property type="entry name" value="WH-like_DNA-bd_sf"/>
</dbReference>
<comment type="caution">
    <text evidence="1">The sequence shown here is derived from an EMBL/GenBank/DDBJ whole genome shotgun (WGS) entry which is preliminary data.</text>
</comment>
<dbReference type="AlphaFoldDB" id="A0A830ESI5"/>
<dbReference type="Proteomes" id="UP000614221">
    <property type="component" value="Unassembled WGS sequence"/>
</dbReference>
<dbReference type="InterPro" id="IPR036390">
    <property type="entry name" value="WH_DNA-bd_sf"/>
</dbReference>
<dbReference type="InterPro" id="IPR011991">
    <property type="entry name" value="ArsR-like_HTH"/>
</dbReference>
<gene>
    <name evidence="1" type="ORF">GCM10009067_41940</name>
</gene>
<evidence type="ECO:0008006" key="3">
    <source>
        <dbReference type="Google" id="ProtNLM"/>
    </source>
</evidence>
<dbReference type="CDD" id="cd00090">
    <property type="entry name" value="HTH_ARSR"/>
    <property type="match status" value="1"/>
</dbReference>
<dbReference type="Gene3D" id="1.10.10.10">
    <property type="entry name" value="Winged helix-like DNA-binding domain superfamily/Winged helix DNA-binding domain"/>
    <property type="match status" value="1"/>
</dbReference>
<reference evidence="1" key="2">
    <citation type="submission" date="2020-09" db="EMBL/GenBank/DDBJ databases">
        <authorList>
            <person name="Sun Q."/>
            <person name="Ohkuma M."/>
        </authorList>
    </citation>
    <scope>NUCLEOTIDE SEQUENCE</scope>
    <source>
        <strain evidence="1">JCM 19018</strain>
    </source>
</reference>
<accession>A0A830ESI5</accession>